<protein>
    <submittedName>
        <fullName evidence="2">Hypothetical_protein</fullName>
    </submittedName>
</protein>
<sequence>MRQTLSIDLRTIIFEIPDIIVIQSIKSERVLICVEVKKPEMSNKNLEQQWKQWDSWHRLKCVKYRLQRIIYSNKTSFYIIKVCLNAIFSNSCLKTKHLYLKFVIIVEGGFDYITYNLQVIE</sequence>
<dbReference type="AlphaFoldDB" id="A0AA86NJF1"/>
<comment type="caution">
    <text evidence="1">The sequence shown here is derived from an EMBL/GenBank/DDBJ whole genome shotgun (WGS) entry which is preliminary data.</text>
</comment>
<proteinExistence type="predicted"/>
<accession>A0AA86NJF1</accession>
<reference evidence="2 3" key="2">
    <citation type="submission" date="2024-07" db="EMBL/GenBank/DDBJ databases">
        <authorList>
            <person name="Akdeniz Z."/>
        </authorList>
    </citation>
    <scope>NUCLEOTIDE SEQUENCE [LARGE SCALE GENOMIC DNA]</scope>
</reference>
<reference evidence="1" key="1">
    <citation type="submission" date="2023-06" db="EMBL/GenBank/DDBJ databases">
        <authorList>
            <person name="Kurt Z."/>
        </authorList>
    </citation>
    <scope>NUCLEOTIDE SEQUENCE</scope>
</reference>
<gene>
    <name evidence="2" type="ORF">HINF_LOCUS21406</name>
    <name evidence="1" type="ORF">HINF_LOCUS7834</name>
</gene>
<evidence type="ECO:0000313" key="2">
    <source>
        <dbReference type="EMBL" id="CAL6009028.1"/>
    </source>
</evidence>
<dbReference type="EMBL" id="CAXDID020000058">
    <property type="protein sequence ID" value="CAL6009028.1"/>
    <property type="molecule type" value="Genomic_DNA"/>
</dbReference>
<organism evidence="1">
    <name type="scientific">Hexamita inflata</name>
    <dbReference type="NCBI Taxonomy" id="28002"/>
    <lineage>
        <taxon>Eukaryota</taxon>
        <taxon>Metamonada</taxon>
        <taxon>Diplomonadida</taxon>
        <taxon>Hexamitidae</taxon>
        <taxon>Hexamitinae</taxon>
        <taxon>Hexamita</taxon>
    </lineage>
</organism>
<dbReference type="EMBL" id="CATOUU010000195">
    <property type="protein sequence ID" value="CAI9920189.1"/>
    <property type="molecule type" value="Genomic_DNA"/>
</dbReference>
<dbReference type="Proteomes" id="UP001642409">
    <property type="component" value="Unassembled WGS sequence"/>
</dbReference>
<name>A0AA86NJF1_9EUKA</name>
<evidence type="ECO:0000313" key="1">
    <source>
        <dbReference type="EMBL" id="CAI9920189.1"/>
    </source>
</evidence>
<evidence type="ECO:0000313" key="3">
    <source>
        <dbReference type="Proteomes" id="UP001642409"/>
    </source>
</evidence>
<keyword evidence="3" id="KW-1185">Reference proteome</keyword>